<organism evidence="1 2">
    <name type="scientific">Kitasatospora nipponensis</name>
    <dbReference type="NCBI Taxonomy" id="258049"/>
    <lineage>
        <taxon>Bacteria</taxon>
        <taxon>Bacillati</taxon>
        <taxon>Actinomycetota</taxon>
        <taxon>Actinomycetes</taxon>
        <taxon>Kitasatosporales</taxon>
        <taxon>Streptomycetaceae</taxon>
        <taxon>Kitasatospora</taxon>
    </lineage>
</organism>
<evidence type="ECO:0008006" key="3">
    <source>
        <dbReference type="Google" id="ProtNLM"/>
    </source>
</evidence>
<keyword evidence="2" id="KW-1185">Reference proteome</keyword>
<comment type="caution">
    <text evidence="1">The sequence shown here is derived from an EMBL/GenBank/DDBJ whole genome shotgun (WGS) entry which is preliminary data.</text>
</comment>
<sequence>MATSLAVKPAEHTDQPALRPQLDDLVALGSDLITAQLYRALPGTESGQVAVAAFNSSI</sequence>
<dbReference type="RefSeq" id="WP_344439182.1">
    <property type="nucleotide sequence ID" value="NZ_BAAALF010000007.1"/>
</dbReference>
<dbReference type="Proteomes" id="UP001500037">
    <property type="component" value="Unassembled WGS sequence"/>
</dbReference>
<gene>
    <name evidence="1" type="ORF">GCM10009665_07970</name>
</gene>
<protein>
    <recommendedName>
        <fullName evidence="3">FXSXX-COOH protein</fullName>
    </recommendedName>
</protein>
<accession>A0ABP4GH50</accession>
<reference evidence="2" key="1">
    <citation type="journal article" date="2019" name="Int. J. Syst. Evol. Microbiol.">
        <title>The Global Catalogue of Microorganisms (GCM) 10K type strain sequencing project: providing services to taxonomists for standard genome sequencing and annotation.</title>
        <authorList>
            <consortium name="The Broad Institute Genomics Platform"/>
            <consortium name="The Broad Institute Genome Sequencing Center for Infectious Disease"/>
            <person name="Wu L."/>
            <person name="Ma J."/>
        </authorList>
    </citation>
    <scope>NUCLEOTIDE SEQUENCE [LARGE SCALE GENOMIC DNA]</scope>
    <source>
        <strain evidence="2">JCM 13004</strain>
    </source>
</reference>
<evidence type="ECO:0000313" key="1">
    <source>
        <dbReference type="EMBL" id="GAA1220354.1"/>
    </source>
</evidence>
<dbReference type="EMBL" id="BAAALF010000007">
    <property type="protein sequence ID" value="GAA1220354.1"/>
    <property type="molecule type" value="Genomic_DNA"/>
</dbReference>
<proteinExistence type="predicted"/>
<name>A0ABP4GH50_9ACTN</name>
<evidence type="ECO:0000313" key="2">
    <source>
        <dbReference type="Proteomes" id="UP001500037"/>
    </source>
</evidence>